<organism evidence="6 7">
    <name type="scientific">Hansschlegelia beijingensis</name>
    <dbReference type="NCBI Taxonomy" id="1133344"/>
    <lineage>
        <taxon>Bacteria</taxon>
        <taxon>Pseudomonadati</taxon>
        <taxon>Pseudomonadota</taxon>
        <taxon>Alphaproteobacteria</taxon>
        <taxon>Hyphomicrobiales</taxon>
        <taxon>Methylopilaceae</taxon>
        <taxon>Hansschlegelia</taxon>
    </lineage>
</organism>
<evidence type="ECO:0000256" key="1">
    <source>
        <dbReference type="ARBA" id="ARBA00004418"/>
    </source>
</evidence>
<dbReference type="Gene3D" id="2.30.30.760">
    <property type="match status" value="1"/>
</dbReference>
<dbReference type="PANTHER" id="PTHR36307:SF1">
    <property type="entry name" value="FLAGELLA BASAL BODY P-RING FORMATION PROTEIN FLGA"/>
    <property type="match status" value="1"/>
</dbReference>
<evidence type="ECO:0000256" key="4">
    <source>
        <dbReference type="SAM" id="SignalP"/>
    </source>
</evidence>
<gene>
    <name evidence="6" type="ORF">GGR24_002204</name>
</gene>
<dbReference type="InterPro" id="IPR039246">
    <property type="entry name" value="Flagellar_FlgA"/>
</dbReference>
<dbReference type="InterPro" id="IPR017585">
    <property type="entry name" value="SAF_FlgA"/>
</dbReference>
<feature type="chain" id="PRO_5031572828" evidence="4">
    <location>
        <begin position="21"/>
        <end position="312"/>
    </location>
</feature>
<evidence type="ECO:0000256" key="2">
    <source>
        <dbReference type="ARBA" id="ARBA00022729"/>
    </source>
</evidence>
<dbReference type="Proteomes" id="UP000528964">
    <property type="component" value="Unassembled WGS sequence"/>
</dbReference>
<dbReference type="GO" id="GO:0042597">
    <property type="term" value="C:periplasmic space"/>
    <property type="evidence" value="ECO:0007669"/>
    <property type="project" value="UniProtKB-SubCell"/>
</dbReference>
<keyword evidence="3" id="KW-0574">Periplasm</keyword>
<proteinExistence type="predicted"/>
<dbReference type="CDD" id="cd11614">
    <property type="entry name" value="SAF_CpaB_FlgA_like"/>
    <property type="match status" value="1"/>
</dbReference>
<reference evidence="6 7" key="1">
    <citation type="submission" date="2020-08" db="EMBL/GenBank/DDBJ databases">
        <title>Genomic Encyclopedia of Type Strains, Phase IV (KMG-IV): sequencing the most valuable type-strain genomes for metagenomic binning, comparative biology and taxonomic classification.</title>
        <authorList>
            <person name="Goeker M."/>
        </authorList>
    </citation>
    <scope>NUCLEOTIDE SEQUENCE [LARGE SCALE GENOMIC DNA]</scope>
    <source>
        <strain evidence="6 7">DSM 25481</strain>
    </source>
</reference>
<dbReference type="RefSeq" id="WP_183395397.1">
    <property type="nucleotide sequence ID" value="NZ_JACIDR010000003.1"/>
</dbReference>
<name>A0A7W6GH95_9HYPH</name>
<accession>A0A7W6GH95</accession>
<dbReference type="Gene3D" id="3.90.1210.10">
    <property type="entry name" value="Antifreeze-like/N-acetylneuraminic acid synthase C-terminal domain"/>
    <property type="match status" value="1"/>
</dbReference>
<comment type="subcellular location">
    <subcellularLocation>
        <location evidence="1">Periplasm</location>
    </subcellularLocation>
</comment>
<keyword evidence="2 4" id="KW-0732">Signal</keyword>
<dbReference type="NCBIfam" id="TIGR03170">
    <property type="entry name" value="flgA_cterm"/>
    <property type="match status" value="1"/>
</dbReference>
<dbReference type="AlphaFoldDB" id="A0A7W6GH95"/>
<evidence type="ECO:0000256" key="3">
    <source>
        <dbReference type="ARBA" id="ARBA00022764"/>
    </source>
</evidence>
<keyword evidence="6" id="KW-0969">Cilium</keyword>
<dbReference type="GO" id="GO:0044780">
    <property type="term" value="P:bacterial-type flagellum assembly"/>
    <property type="evidence" value="ECO:0007669"/>
    <property type="project" value="InterPro"/>
</dbReference>
<feature type="domain" description="SAF" evidence="5">
    <location>
        <begin position="182"/>
        <end position="241"/>
    </location>
</feature>
<keyword evidence="6" id="KW-0966">Cell projection</keyword>
<evidence type="ECO:0000259" key="5">
    <source>
        <dbReference type="SMART" id="SM00858"/>
    </source>
</evidence>
<evidence type="ECO:0000313" key="7">
    <source>
        <dbReference type="Proteomes" id="UP000528964"/>
    </source>
</evidence>
<dbReference type="InterPro" id="IPR013974">
    <property type="entry name" value="SAF"/>
</dbReference>
<dbReference type="Pfam" id="PF13144">
    <property type="entry name" value="ChapFlgA"/>
    <property type="match status" value="1"/>
</dbReference>
<dbReference type="SMART" id="SM00858">
    <property type="entry name" value="SAF"/>
    <property type="match status" value="1"/>
</dbReference>
<keyword evidence="6" id="KW-0282">Flagellum</keyword>
<evidence type="ECO:0000313" key="6">
    <source>
        <dbReference type="EMBL" id="MBB3973534.1"/>
    </source>
</evidence>
<feature type="signal peptide" evidence="4">
    <location>
        <begin position="1"/>
        <end position="20"/>
    </location>
</feature>
<dbReference type="EMBL" id="JACIDR010000003">
    <property type="protein sequence ID" value="MBB3973534.1"/>
    <property type="molecule type" value="Genomic_DNA"/>
</dbReference>
<sequence length="312" mass="32263">MRRLLIAGPLLGMLAGAASAAPLLRPEAVVTGDLVVAGDLIEGAGERAGVALFRAPDPGMTGRVPAEQVIAAARQAGIDDVALGGLAAVTVTRPSREVSVAEIQALLTARFAADADLPAEAVAITLDREGPLRLDPRDAGPLQLARFALDRATGRFEAEIEARERHGGRAAAVVTGTAAETVETATLLRPLSRGDLVTAADVRIERRPRPAGAEPLALDIVGLAARRPLREGQALRESDLMRPQHVQRGGFITLVYVADGLSLSLKAKALAAGAAGDVIAVQNLQSKRVVNGVVTGPSEVTVTAPTTTVARR</sequence>
<protein>
    <submittedName>
        <fullName evidence="6">Flagella basal body P-ring formation protein FlgA</fullName>
    </submittedName>
</protein>
<keyword evidence="7" id="KW-1185">Reference proteome</keyword>
<comment type="caution">
    <text evidence="6">The sequence shown here is derived from an EMBL/GenBank/DDBJ whole genome shotgun (WGS) entry which is preliminary data.</text>
</comment>
<dbReference type="PANTHER" id="PTHR36307">
    <property type="entry name" value="FLAGELLA BASAL BODY P-RING FORMATION PROTEIN FLGA"/>
    <property type="match status" value="1"/>
</dbReference>